<dbReference type="Gene3D" id="3.90.550.10">
    <property type="entry name" value="Spore Coat Polysaccharide Biosynthesis Protein SpsA, Chain A"/>
    <property type="match status" value="1"/>
</dbReference>
<dbReference type="EC" id="2.4.-.-" evidence="2"/>
<proteinExistence type="predicted"/>
<dbReference type="InterPro" id="IPR050834">
    <property type="entry name" value="Glycosyltransf_2"/>
</dbReference>
<dbReference type="InterPro" id="IPR001173">
    <property type="entry name" value="Glyco_trans_2-like"/>
</dbReference>
<evidence type="ECO:0000259" key="1">
    <source>
        <dbReference type="Pfam" id="PF00535"/>
    </source>
</evidence>
<keyword evidence="2" id="KW-0328">Glycosyltransferase</keyword>
<dbReference type="OrthoDB" id="9805612at2"/>
<keyword evidence="3" id="KW-1185">Reference proteome</keyword>
<dbReference type="AlphaFoldDB" id="A0A2Z2NIU8"/>
<dbReference type="Pfam" id="PF00535">
    <property type="entry name" value="Glycos_transf_2"/>
    <property type="match status" value="1"/>
</dbReference>
<dbReference type="InterPro" id="IPR029044">
    <property type="entry name" value="Nucleotide-diphossugar_trans"/>
</dbReference>
<dbReference type="PANTHER" id="PTHR43685:SF2">
    <property type="entry name" value="GLYCOSYLTRANSFERASE 2-LIKE DOMAIN-CONTAINING PROTEIN"/>
    <property type="match status" value="1"/>
</dbReference>
<dbReference type="EMBL" id="CP018632">
    <property type="protein sequence ID" value="ASJ70993.1"/>
    <property type="molecule type" value="Genomic_DNA"/>
</dbReference>
<name>A0A2Z2NIU8_9GAMM</name>
<dbReference type="KEGG" id="gai:IMCC3135_04400"/>
<dbReference type="Proteomes" id="UP000250079">
    <property type="component" value="Chromosome"/>
</dbReference>
<dbReference type="RefSeq" id="WP_088916479.1">
    <property type="nucleotide sequence ID" value="NZ_CP018632.1"/>
</dbReference>
<dbReference type="GO" id="GO:0016757">
    <property type="term" value="F:glycosyltransferase activity"/>
    <property type="evidence" value="ECO:0007669"/>
    <property type="project" value="UniProtKB-KW"/>
</dbReference>
<dbReference type="PANTHER" id="PTHR43685">
    <property type="entry name" value="GLYCOSYLTRANSFERASE"/>
    <property type="match status" value="1"/>
</dbReference>
<gene>
    <name evidence="2" type="primary">epsJ_1</name>
    <name evidence="2" type="ORF">IMCC3135_04400</name>
</gene>
<sequence length="309" mass="34232">MPSPLFSVVIPVYNRPEALLRAVHSCLQQSLDDLEVIVVDDGSDEPVAASLESLADSRISCIRVEPNNGVSNARNVGMDNATGQYVAFLDSDDEFTLDKLAVCARAIEALGYPDNLCLGSRIYICRAAGHRAAIPSHLIEPGEEVYRYLFVRGGILSTDTLVVSVELARRTRFRTDLTRHEDYDFMGRLAQANAHFHMLPEALAIWHDEMDQGRLTQSTGFEQSSYWFNLVESSMAPDVRAACQLRILGPLAARESRFAGLPIFMRHLSAASSMSVPARIVCLLKCSAPYLYTRLTSVYVSLRGLRTES</sequence>
<dbReference type="CDD" id="cd00761">
    <property type="entry name" value="Glyco_tranf_GTA_type"/>
    <property type="match status" value="1"/>
</dbReference>
<organism evidence="2 3">
    <name type="scientific">Granulosicoccus antarcticus IMCC3135</name>
    <dbReference type="NCBI Taxonomy" id="1192854"/>
    <lineage>
        <taxon>Bacteria</taxon>
        <taxon>Pseudomonadati</taxon>
        <taxon>Pseudomonadota</taxon>
        <taxon>Gammaproteobacteria</taxon>
        <taxon>Chromatiales</taxon>
        <taxon>Granulosicoccaceae</taxon>
        <taxon>Granulosicoccus</taxon>
    </lineage>
</organism>
<feature type="domain" description="Glycosyltransferase 2-like" evidence="1">
    <location>
        <begin position="7"/>
        <end position="112"/>
    </location>
</feature>
<evidence type="ECO:0000313" key="3">
    <source>
        <dbReference type="Proteomes" id="UP000250079"/>
    </source>
</evidence>
<reference evidence="2 3" key="1">
    <citation type="submission" date="2016-12" db="EMBL/GenBank/DDBJ databases">
        <authorList>
            <person name="Song W.-J."/>
            <person name="Kurnit D.M."/>
        </authorList>
    </citation>
    <scope>NUCLEOTIDE SEQUENCE [LARGE SCALE GENOMIC DNA]</scope>
    <source>
        <strain evidence="2 3">IMCC3135</strain>
    </source>
</reference>
<keyword evidence="2" id="KW-0808">Transferase</keyword>
<accession>A0A2Z2NIU8</accession>
<dbReference type="SUPFAM" id="SSF53448">
    <property type="entry name" value="Nucleotide-diphospho-sugar transferases"/>
    <property type="match status" value="1"/>
</dbReference>
<evidence type="ECO:0000313" key="2">
    <source>
        <dbReference type="EMBL" id="ASJ70993.1"/>
    </source>
</evidence>
<protein>
    <submittedName>
        <fullName evidence="2">Putative glycosyltransferase EpsJ</fullName>
        <ecNumber evidence="2">2.4.-.-</ecNumber>
    </submittedName>
</protein>